<dbReference type="PANTHER" id="PTHR34427:SF5">
    <property type="entry name" value="DUF4283 DOMAIN-CONTAINING PROTEIN"/>
    <property type="match status" value="1"/>
</dbReference>
<feature type="compositionally biased region" description="Polar residues" evidence="1">
    <location>
        <begin position="388"/>
        <end position="421"/>
    </location>
</feature>
<dbReference type="PANTHER" id="PTHR34427">
    <property type="entry name" value="DUF4283 DOMAIN PROTEIN"/>
    <property type="match status" value="1"/>
</dbReference>
<accession>A0A9Q0GHM9</accession>
<dbReference type="AlphaFoldDB" id="A0A9Q0GHM9"/>
<dbReference type="EMBL" id="JAKUCV010000442">
    <property type="protein sequence ID" value="KAJ4849986.1"/>
    <property type="molecule type" value="Genomic_DNA"/>
</dbReference>
<sequence length="651" mass="70770">MPGNINTIVDNINKVAVDNGFLRANVARCRQISPIPHSTRTLGSSLHASIVKGKSFAQAVTPVLTNLPTPNPTASTTTINFSVRDVTIDWLSRCAYGVLKDPLSFNLLDDLFSSQGFNHVSCKSMGGKSILVQFDCISDLDSCCSKTPEWISSLFDVFKIWKDGDISSSRTCWVHVYGTPPQAWNPEFFGLIAAQFGSCLQVDINHSGGNYINIAKIMILTSSLEPIHSSLNVSINGNTFKICIVEAQPCLSCTHLVSSPPTNVHSPSSSPGPSTSRHSPSPEIALPDATLSHVRPTNPDKPISPDPFGIRDVILELNNRYAALSSFNHASSPKPPHEPNQPLNAPIPMPPSLPLNVEETVNFIPLVPHSLPTRPTFPIADISNPLPQSHLSSSQKLVSPLSTGHPSLLQHQTEPTSNRALNSHPEGPILSPPGHSSNYLLPSNSVPNSIPSTSPLINPAQNSPTPPTSDHDSISSFSTNSSPHSKRLFISDNHVPNLPPSPLSPPPNLDAMSATKLATTSESCPKNTFFLPTDFEERFWAHIEQRIFKVMQMTVGKKEKKKKKKRITDKGRVESIQSVNSSDIRLVNHRLLNDPPPSPPFSFNSIEVAHTLEVGNALGWDISGNEEVVEAIIGELVEKEADEWVRSRAES</sequence>
<proteinExistence type="predicted"/>
<keyword evidence="3" id="KW-1185">Reference proteome</keyword>
<dbReference type="Proteomes" id="UP001141552">
    <property type="component" value="Unassembled WGS sequence"/>
</dbReference>
<feature type="compositionally biased region" description="Low complexity" evidence="1">
    <location>
        <begin position="266"/>
        <end position="282"/>
    </location>
</feature>
<reference evidence="2" key="2">
    <citation type="journal article" date="2023" name="Plants (Basel)">
        <title>Annotation of the Turnera subulata (Passifloraceae) Draft Genome Reveals the S-Locus Evolved after the Divergence of Turneroideae from Passifloroideae in a Stepwise Manner.</title>
        <authorList>
            <person name="Henning P.M."/>
            <person name="Roalson E.H."/>
            <person name="Mir W."/>
            <person name="McCubbin A.G."/>
            <person name="Shore J.S."/>
        </authorList>
    </citation>
    <scope>NUCLEOTIDE SEQUENCE</scope>
    <source>
        <strain evidence="2">F60SS</strain>
    </source>
</reference>
<protein>
    <recommendedName>
        <fullName evidence="4">DUF4283 domain-containing protein</fullName>
    </recommendedName>
</protein>
<feature type="region of interest" description="Disordered" evidence="1">
    <location>
        <begin position="388"/>
        <end position="511"/>
    </location>
</feature>
<name>A0A9Q0GHM9_9ROSI</name>
<feature type="compositionally biased region" description="Pro residues" evidence="1">
    <location>
        <begin position="497"/>
        <end position="508"/>
    </location>
</feature>
<evidence type="ECO:0000256" key="1">
    <source>
        <dbReference type="SAM" id="MobiDB-lite"/>
    </source>
</evidence>
<evidence type="ECO:0008006" key="4">
    <source>
        <dbReference type="Google" id="ProtNLM"/>
    </source>
</evidence>
<evidence type="ECO:0000313" key="2">
    <source>
        <dbReference type="EMBL" id="KAJ4849986.1"/>
    </source>
</evidence>
<feature type="compositionally biased region" description="Polar residues" evidence="1">
    <location>
        <begin position="434"/>
        <end position="463"/>
    </location>
</feature>
<feature type="region of interest" description="Disordered" evidence="1">
    <location>
        <begin position="261"/>
        <end position="307"/>
    </location>
</feature>
<feature type="compositionally biased region" description="Polar residues" evidence="1">
    <location>
        <begin position="474"/>
        <end position="483"/>
    </location>
</feature>
<dbReference type="OrthoDB" id="999103at2759"/>
<gene>
    <name evidence="2" type="ORF">Tsubulata_044770</name>
</gene>
<evidence type="ECO:0000313" key="3">
    <source>
        <dbReference type="Proteomes" id="UP001141552"/>
    </source>
</evidence>
<comment type="caution">
    <text evidence="2">The sequence shown here is derived from an EMBL/GenBank/DDBJ whole genome shotgun (WGS) entry which is preliminary data.</text>
</comment>
<reference evidence="2" key="1">
    <citation type="submission" date="2022-02" db="EMBL/GenBank/DDBJ databases">
        <authorList>
            <person name="Henning P.M."/>
            <person name="McCubbin A.G."/>
            <person name="Shore J.S."/>
        </authorList>
    </citation>
    <scope>NUCLEOTIDE SEQUENCE</scope>
    <source>
        <strain evidence="2">F60SS</strain>
        <tissue evidence="2">Leaves</tissue>
    </source>
</reference>
<organism evidence="2 3">
    <name type="scientific">Turnera subulata</name>
    <dbReference type="NCBI Taxonomy" id="218843"/>
    <lineage>
        <taxon>Eukaryota</taxon>
        <taxon>Viridiplantae</taxon>
        <taxon>Streptophyta</taxon>
        <taxon>Embryophyta</taxon>
        <taxon>Tracheophyta</taxon>
        <taxon>Spermatophyta</taxon>
        <taxon>Magnoliopsida</taxon>
        <taxon>eudicotyledons</taxon>
        <taxon>Gunneridae</taxon>
        <taxon>Pentapetalae</taxon>
        <taxon>rosids</taxon>
        <taxon>fabids</taxon>
        <taxon>Malpighiales</taxon>
        <taxon>Passifloraceae</taxon>
        <taxon>Turnera</taxon>
    </lineage>
</organism>
<feature type="region of interest" description="Disordered" evidence="1">
    <location>
        <begin position="327"/>
        <end position="351"/>
    </location>
</feature>